<evidence type="ECO:0000313" key="3">
    <source>
        <dbReference type="EMBL" id="MYM86358.1"/>
    </source>
</evidence>
<name>A0A845G0R5_9BURK</name>
<dbReference type="Proteomes" id="UP000470302">
    <property type="component" value="Unassembled WGS sequence"/>
</dbReference>
<comment type="caution">
    <text evidence="3">The sequence shown here is derived from an EMBL/GenBank/DDBJ whole genome shotgun (WGS) entry which is preliminary data.</text>
</comment>
<proteinExistence type="predicted"/>
<sequence length="194" mass="20649">MSEFTLHPWPGPVPAPQDGVFVIRVASSTQREVARQQVRAATSAALAAVLGIPPETIHIDSTPGQPPHITLDGDGRRIGCSFSHEEGYSLAAVNLHGAVGVDLMRVYEVFDWQAVARDYLGPEACAALAATPAADSTLAFVLAWTRHEAALKCHGMQLVEWSEDLAVPATVTLSAMLPDNLVASLARPLQDPPQ</sequence>
<keyword evidence="1 3" id="KW-0808">Transferase</keyword>
<dbReference type="InterPro" id="IPR008278">
    <property type="entry name" value="4-PPantetheinyl_Trfase_dom"/>
</dbReference>
<dbReference type="Pfam" id="PF01648">
    <property type="entry name" value="ACPS"/>
    <property type="match status" value="1"/>
</dbReference>
<dbReference type="GO" id="GO:0000287">
    <property type="term" value="F:magnesium ion binding"/>
    <property type="evidence" value="ECO:0007669"/>
    <property type="project" value="InterPro"/>
</dbReference>
<dbReference type="RefSeq" id="WP_161095627.1">
    <property type="nucleotide sequence ID" value="NZ_WWCW01000007.1"/>
</dbReference>
<dbReference type="SUPFAM" id="SSF56214">
    <property type="entry name" value="4'-phosphopantetheinyl transferase"/>
    <property type="match status" value="1"/>
</dbReference>
<dbReference type="EMBL" id="WWCW01000007">
    <property type="protein sequence ID" value="MYM86358.1"/>
    <property type="molecule type" value="Genomic_DNA"/>
</dbReference>
<protein>
    <submittedName>
        <fullName evidence="3">4'-phosphopantetheinyl transferase superfamily protein</fullName>
    </submittedName>
</protein>
<dbReference type="GO" id="GO:0008897">
    <property type="term" value="F:holo-[acyl-carrier-protein] synthase activity"/>
    <property type="evidence" value="ECO:0007669"/>
    <property type="project" value="InterPro"/>
</dbReference>
<gene>
    <name evidence="3" type="ORF">GTP91_04090</name>
</gene>
<dbReference type="InterPro" id="IPR037143">
    <property type="entry name" value="4-PPantetheinyl_Trfase_dom_sf"/>
</dbReference>
<feature type="domain" description="4'-phosphopantetheinyl transferase" evidence="2">
    <location>
        <begin position="98"/>
        <end position="162"/>
    </location>
</feature>
<evidence type="ECO:0000256" key="1">
    <source>
        <dbReference type="ARBA" id="ARBA00022679"/>
    </source>
</evidence>
<evidence type="ECO:0000313" key="4">
    <source>
        <dbReference type="Proteomes" id="UP000470302"/>
    </source>
</evidence>
<organism evidence="3 4">
    <name type="scientific">Duganella vulcania</name>
    <dbReference type="NCBI Taxonomy" id="2692166"/>
    <lineage>
        <taxon>Bacteria</taxon>
        <taxon>Pseudomonadati</taxon>
        <taxon>Pseudomonadota</taxon>
        <taxon>Betaproteobacteria</taxon>
        <taxon>Burkholderiales</taxon>
        <taxon>Oxalobacteraceae</taxon>
        <taxon>Telluria group</taxon>
        <taxon>Duganella</taxon>
    </lineage>
</organism>
<evidence type="ECO:0000259" key="2">
    <source>
        <dbReference type="Pfam" id="PF01648"/>
    </source>
</evidence>
<reference evidence="3 4" key="1">
    <citation type="submission" date="2020-01" db="EMBL/GenBank/DDBJ databases">
        <title>Novel species isolated from a subtropical stream in China.</title>
        <authorList>
            <person name="Lu H."/>
        </authorList>
    </citation>
    <scope>NUCLEOTIDE SEQUENCE [LARGE SCALE GENOMIC DNA]</scope>
    <source>
        <strain evidence="3 4">FT82W</strain>
    </source>
</reference>
<dbReference type="AlphaFoldDB" id="A0A845G0R5"/>
<dbReference type="Gene3D" id="3.90.470.20">
    <property type="entry name" value="4'-phosphopantetheinyl transferase domain"/>
    <property type="match status" value="1"/>
</dbReference>
<accession>A0A845G0R5</accession>